<evidence type="ECO:0000313" key="2">
    <source>
        <dbReference type="EMBL" id="RWX55050.1"/>
    </source>
</evidence>
<dbReference type="AlphaFoldDB" id="A0A3S3UL67"/>
<gene>
    <name evidence="2" type="ORF">EDI28_15070</name>
</gene>
<dbReference type="Proteomes" id="UP000287563">
    <property type="component" value="Unassembled WGS sequence"/>
</dbReference>
<dbReference type="Pfam" id="PF08895">
    <property type="entry name" value="DUF1840"/>
    <property type="match status" value="1"/>
</dbReference>
<organism evidence="2 3">
    <name type="scientific">Photobacterium chitinilyticum</name>
    <dbReference type="NCBI Taxonomy" id="2485123"/>
    <lineage>
        <taxon>Bacteria</taxon>
        <taxon>Pseudomonadati</taxon>
        <taxon>Pseudomonadota</taxon>
        <taxon>Gammaproteobacteria</taxon>
        <taxon>Vibrionales</taxon>
        <taxon>Vibrionaceae</taxon>
        <taxon>Photobacterium</taxon>
    </lineage>
</organism>
<name>A0A3S3UL67_9GAMM</name>
<sequence length="112" mass="12396">MLVTFSCKVSGNIVMFGDVAKQMLKMMGYCENIPGAIDAENIPMALSNLKKATTSIHQLEVDAREQGQTQGADIDDSDEQDVEPVVSLNTRALPLIEMLKAAEKEQCYIMWE</sequence>
<dbReference type="OrthoDB" id="5625523at2"/>
<dbReference type="InterPro" id="IPR014991">
    <property type="entry name" value="DUF1840"/>
</dbReference>
<accession>A0A3S3UL67</accession>
<feature type="region of interest" description="Disordered" evidence="1">
    <location>
        <begin position="63"/>
        <end position="83"/>
    </location>
</feature>
<dbReference type="EMBL" id="RJLM01000005">
    <property type="protein sequence ID" value="RWX55050.1"/>
    <property type="molecule type" value="Genomic_DNA"/>
</dbReference>
<protein>
    <submittedName>
        <fullName evidence="2">DUF1840 domain-containing protein</fullName>
    </submittedName>
</protein>
<keyword evidence="3" id="KW-1185">Reference proteome</keyword>
<feature type="compositionally biased region" description="Acidic residues" evidence="1">
    <location>
        <begin position="73"/>
        <end position="82"/>
    </location>
</feature>
<dbReference type="RefSeq" id="WP_128784674.1">
    <property type="nucleotide sequence ID" value="NZ_JAKJSG010000102.1"/>
</dbReference>
<comment type="caution">
    <text evidence="2">The sequence shown here is derived from an EMBL/GenBank/DDBJ whole genome shotgun (WGS) entry which is preliminary data.</text>
</comment>
<evidence type="ECO:0000313" key="3">
    <source>
        <dbReference type="Proteomes" id="UP000287563"/>
    </source>
</evidence>
<reference evidence="2 3" key="1">
    <citation type="submission" date="2018-11" db="EMBL/GenBank/DDBJ databases">
        <title>Photobacterium sp. BEI247 sp. nov., a marine bacterium isolated from Yongle Blue Hole in the South China Sea.</title>
        <authorList>
            <person name="Wang X."/>
        </authorList>
    </citation>
    <scope>NUCLEOTIDE SEQUENCE [LARGE SCALE GENOMIC DNA]</scope>
    <source>
        <strain evidence="3">BEI247</strain>
    </source>
</reference>
<evidence type="ECO:0000256" key="1">
    <source>
        <dbReference type="SAM" id="MobiDB-lite"/>
    </source>
</evidence>
<proteinExistence type="predicted"/>